<dbReference type="EMBL" id="CP003911">
    <property type="protein sequence ID" value="AGU48971.1"/>
    <property type="molecule type" value="Genomic_DNA"/>
</dbReference>
<evidence type="ECO:0000256" key="1">
    <source>
        <dbReference type="SAM" id="Phobius"/>
    </source>
</evidence>
<feature type="transmembrane region" description="Helical" evidence="1">
    <location>
        <begin position="228"/>
        <end position="247"/>
    </location>
</feature>
<feature type="transmembrane region" description="Helical" evidence="1">
    <location>
        <begin position="192"/>
        <end position="216"/>
    </location>
</feature>
<reference evidence="2 3" key="1">
    <citation type="submission" date="2012-10" db="EMBL/GenBank/DDBJ databases">
        <title>Genome sequence of Variovorax paradoxus B4.</title>
        <authorList>
            <person name="Schuldes J."/>
            <person name="Brandt U."/>
            <person name="Hiessl S."/>
            <person name="Wuebbeler J.H."/>
            <person name="Thuermer A."/>
            <person name="Steinbuechel A."/>
            <person name="Daniel R."/>
        </authorList>
    </citation>
    <scope>NUCLEOTIDE SEQUENCE [LARGE SCALE GENOMIC DNA]</scope>
    <source>
        <strain evidence="2 3">B4</strain>
    </source>
</reference>
<keyword evidence="1" id="KW-0812">Transmembrane</keyword>
<sequence length="335" mass="37005">MADPGEVRDTPPRSSIPAGDLVSDYPLLIEWAWQAWVRWTYGLRTIARAIGVSHRTIRRVASGRVSSVQVFEAIEHVEHCTYEDAASSVTKCQTVFHRAQMFEICLDNESDTSLFCKIDQARDPCKDWAPDVQALKGHEVKAAGYMARGVFSAWGLYCSTTRKGGCTIYAVERPLPRARSLNEALALRTAGFALAAGWFALGFAICCVGMGVFLASSNSCGGLWRVDLALLCLLVLPFALALLWVPVVSISEAMEFALQPLSQKSLRKFNSMETRFTSYDHRRASHWLGGELEPGTAQPWPKAELPAGMWIHFAMPMGAVFLTLVVGWIHLSCAF</sequence>
<protein>
    <submittedName>
        <fullName evidence="2">Uncharacterized protein</fullName>
    </submittedName>
</protein>
<feature type="transmembrane region" description="Helical" evidence="1">
    <location>
        <begin position="309"/>
        <end position="331"/>
    </location>
</feature>
<dbReference type="HOGENOM" id="CLU_828865_0_0_4"/>
<evidence type="ECO:0000313" key="3">
    <source>
        <dbReference type="Proteomes" id="UP000016223"/>
    </source>
</evidence>
<organism evidence="2 3">
    <name type="scientific">Variovorax paradoxus B4</name>
    <dbReference type="NCBI Taxonomy" id="1246301"/>
    <lineage>
        <taxon>Bacteria</taxon>
        <taxon>Pseudomonadati</taxon>
        <taxon>Pseudomonadota</taxon>
        <taxon>Betaproteobacteria</taxon>
        <taxon>Burkholderiales</taxon>
        <taxon>Comamonadaceae</taxon>
        <taxon>Variovorax</taxon>
    </lineage>
</organism>
<gene>
    <name evidence="2" type="ORF">VAPA_1c18630</name>
</gene>
<name>T1X914_VARPD</name>
<keyword evidence="1" id="KW-1133">Transmembrane helix</keyword>
<proteinExistence type="predicted"/>
<dbReference type="AlphaFoldDB" id="T1X914"/>
<accession>T1X914</accession>
<keyword evidence="1" id="KW-0472">Membrane</keyword>
<dbReference type="KEGG" id="vpd:VAPA_1c18630"/>
<dbReference type="Proteomes" id="UP000016223">
    <property type="component" value="Chromosome 1"/>
</dbReference>
<dbReference type="RefSeq" id="WP_021006495.1">
    <property type="nucleotide sequence ID" value="NC_022247.1"/>
</dbReference>
<evidence type="ECO:0000313" key="2">
    <source>
        <dbReference type="EMBL" id="AGU48971.1"/>
    </source>
</evidence>